<feature type="domain" description="Capsule synthesis protein CapA" evidence="2">
    <location>
        <begin position="6"/>
        <end position="312"/>
    </location>
</feature>
<protein>
    <submittedName>
        <fullName evidence="3">CapA family protein</fullName>
    </submittedName>
</protein>
<reference evidence="3 4" key="1">
    <citation type="submission" date="2018-08" db="EMBL/GenBank/DDBJ databases">
        <title>A genome reference for cultivated species of the human gut microbiota.</title>
        <authorList>
            <person name="Zou Y."/>
            <person name="Xue W."/>
            <person name="Luo G."/>
        </authorList>
    </citation>
    <scope>NUCLEOTIDE SEQUENCE [LARGE SCALE GENOMIC DNA]</scope>
    <source>
        <strain evidence="3 4">AF22-3AC</strain>
    </source>
</reference>
<dbReference type="InterPro" id="IPR029052">
    <property type="entry name" value="Metallo-depent_PP-like"/>
</dbReference>
<gene>
    <name evidence="3" type="ORF">DWX97_03735</name>
</gene>
<dbReference type="InterPro" id="IPR019079">
    <property type="entry name" value="Capsule_synth_CapA"/>
</dbReference>
<dbReference type="PANTHER" id="PTHR33393:SF12">
    <property type="entry name" value="CAPSULE BIOSYNTHESIS PROTEIN CAPA"/>
    <property type="match status" value="1"/>
</dbReference>
<accession>A0A412IM99</accession>
<dbReference type="EMBL" id="QRVJ01000002">
    <property type="protein sequence ID" value="RGS39058.1"/>
    <property type="molecule type" value="Genomic_DNA"/>
</dbReference>
<name>A0A412IM99_9BACE</name>
<dbReference type="SUPFAM" id="SSF56300">
    <property type="entry name" value="Metallo-dependent phosphatases"/>
    <property type="match status" value="1"/>
</dbReference>
<dbReference type="AlphaFoldDB" id="A0A412IM99"/>
<dbReference type="InterPro" id="IPR052169">
    <property type="entry name" value="CW_Biosynth-Accessory"/>
</dbReference>
<sequence length="410" mass="47214">MKDYYKISFTGDIMCERPLLKASKCDKIYDFDFVFHGVKDKLLESDLVVGNLETVFAGEEAGYTNDVYSFNTPDSFVCSMKRAGISYVSTANNHCLDRGIEGLIRTLDLLDKCGIKHFGTYRNKEERTPYELLRIADKKIALMAYTYGTNVAENGIVFKEEDFYVNLLKSQKYEWMKFEKTLNTPGIRSKLSRYIRRVTTLEQRMRIKKKLGMLKNTPKSDDLVDGDIYPRYLERLKSDIEKAKSETDYVFVCLHSGGLFNVEVGKYTEHIVNLIVRAGADVIVGNHPHVVQKWEDKGCLIAYSLGNFSISLSSLYLVRENLPEYSVLLHFYFDKEDMSLYKVTFSILKIVESGSGNLSIYPINVLYDKCVAISERDLLVRDCTKIYNTFTGKKEKVIDILDEYTCFKRN</sequence>
<dbReference type="Gene3D" id="3.60.21.10">
    <property type="match status" value="1"/>
</dbReference>
<evidence type="ECO:0000259" key="2">
    <source>
        <dbReference type="SMART" id="SM00854"/>
    </source>
</evidence>
<dbReference type="CDD" id="cd07381">
    <property type="entry name" value="MPP_CapA"/>
    <property type="match status" value="1"/>
</dbReference>
<dbReference type="Pfam" id="PF09587">
    <property type="entry name" value="PGA_cap"/>
    <property type="match status" value="1"/>
</dbReference>
<dbReference type="PANTHER" id="PTHR33393">
    <property type="entry name" value="POLYGLUTAMINE SYNTHESIS ACCESSORY PROTEIN RV0574C-RELATED"/>
    <property type="match status" value="1"/>
</dbReference>
<comment type="caution">
    <text evidence="3">The sequence shown here is derived from an EMBL/GenBank/DDBJ whole genome shotgun (WGS) entry which is preliminary data.</text>
</comment>
<comment type="similarity">
    <text evidence="1">Belongs to the CapA family.</text>
</comment>
<evidence type="ECO:0000256" key="1">
    <source>
        <dbReference type="ARBA" id="ARBA00005662"/>
    </source>
</evidence>
<proteinExistence type="inferred from homology"/>
<dbReference type="SMART" id="SM00854">
    <property type="entry name" value="PGA_cap"/>
    <property type="match status" value="1"/>
</dbReference>
<evidence type="ECO:0000313" key="3">
    <source>
        <dbReference type="EMBL" id="RGS39058.1"/>
    </source>
</evidence>
<organism evidence="3 4">
    <name type="scientific">Bacteroides cellulosilyticus</name>
    <dbReference type="NCBI Taxonomy" id="246787"/>
    <lineage>
        <taxon>Bacteria</taxon>
        <taxon>Pseudomonadati</taxon>
        <taxon>Bacteroidota</taxon>
        <taxon>Bacteroidia</taxon>
        <taxon>Bacteroidales</taxon>
        <taxon>Bacteroidaceae</taxon>
        <taxon>Bacteroides</taxon>
    </lineage>
</organism>
<dbReference type="Proteomes" id="UP000283341">
    <property type="component" value="Unassembled WGS sequence"/>
</dbReference>
<dbReference type="RefSeq" id="WP_118401824.1">
    <property type="nucleotide sequence ID" value="NZ_JADNFX010000003.1"/>
</dbReference>
<evidence type="ECO:0000313" key="4">
    <source>
        <dbReference type="Proteomes" id="UP000283341"/>
    </source>
</evidence>